<dbReference type="CDD" id="cd06847">
    <property type="entry name" value="HFD_SUPT7L"/>
    <property type="match status" value="1"/>
</dbReference>
<dbReference type="GO" id="GO:0000124">
    <property type="term" value="C:SAGA complex"/>
    <property type="evidence" value="ECO:0007669"/>
    <property type="project" value="InterPro"/>
</dbReference>
<feature type="region of interest" description="Disordered" evidence="5">
    <location>
        <begin position="258"/>
        <end position="288"/>
    </location>
</feature>
<dbReference type="PANTHER" id="PTHR28598">
    <property type="entry name" value="STAGA COMPLEX 65 SUBUNIT GAMMA"/>
    <property type="match status" value="1"/>
</dbReference>
<dbReference type="GO" id="GO:0005634">
    <property type="term" value="C:nucleus"/>
    <property type="evidence" value="ECO:0007669"/>
    <property type="project" value="UniProtKB-SubCell"/>
</dbReference>
<dbReference type="InterPro" id="IPR039460">
    <property type="entry name" value="SUPT7L/Spt7"/>
</dbReference>
<evidence type="ECO:0000256" key="2">
    <source>
        <dbReference type="ARBA" id="ARBA00023015"/>
    </source>
</evidence>
<evidence type="ECO:0000259" key="6">
    <source>
        <dbReference type="SMART" id="SM00576"/>
    </source>
</evidence>
<feature type="domain" description="Bromodomain associated" evidence="6">
    <location>
        <begin position="145"/>
        <end position="224"/>
    </location>
</feature>
<evidence type="ECO:0000256" key="5">
    <source>
        <dbReference type="SAM" id="MobiDB-lite"/>
    </source>
</evidence>
<dbReference type="EMBL" id="GEDV01007407">
    <property type="protein sequence ID" value="JAP81150.1"/>
    <property type="molecule type" value="Transcribed_RNA"/>
</dbReference>
<evidence type="ECO:0000256" key="4">
    <source>
        <dbReference type="ARBA" id="ARBA00023242"/>
    </source>
</evidence>
<dbReference type="GO" id="GO:0003713">
    <property type="term" value="F:transcription coactivator activity"/>
    <property type="evidence" value="ECO:0007669"/>
    <property type="project" value="TreeGrafter"/>
</dbReference>
<evidence type="ECO:0000256" key="1">
    <source>
        <dbReference type="ARBA" id="ARBA00004123"/>
    </source>
</evidence>
<keyword evidence="3" id="KW-0804">Transcription</keyword>
<organism evidence="7">
    <name type="scientific">Rhipicephalus appendiculatus</name>
    <name type="common">Brown ear tick</name>
    <dbReference type="NCBI Taxonomy" id="34631"/>
    <lineage>
        <taxon>Eukaryota</taxon>
        <taxon>Metazoa</taxon>
        <taxon>Ecdysozoa</taxon>
        <taxon>Arthropoda</taxon>
        <taxon>Chelicerata</taxon>
        <taxon>Arachnida</taxon>
        <taxon>Acari</taxon>
        <taxon>Parasitiformes</taxon>
        <taxon>Ixodida</taxon>
        <taxon>Ixodoidea</taxon>
        <taxon>Ixodidae</taxon>
        <taxon>Rhipicephalinae</taxon>
        <taxon>Rhipicephalus</taxon>
        <taxon>Rhipicephalus</taxon>
    </lineage>
</organism>
<comment type="subcellular location">
    <subcellularLocation>
        <location evidence="1">Nucleus</location>
    </subcellularLocation>
</comment>
<dbReference type="InterPro" id="IPR009072">
    <property type="entry name" value="Histone-fold"/>
</dbReference>
<accession>A0A131YRQ0</accession>
<reference evidence="7" key="1">
    <citation type="journal article" date="2016" name="Ticks Tick Borne Dis.">
        <title>De novo assembly and annotation of the salivary gland transcriptome of Rhipicephalus appendiculatus male and female ticks during blood feeding.</title>
        <authorList>
            <person name="de Castro M.H."/>
            <person name="de Klerk D."/>
            <person name="Pienaar R."/>
            <person name="Latif A.A."/>
            <person name="Rees D.J."/>
            <person name="Mans B.J."/>
        </authorList>
    </citation>
    <scope>NUCLEOTIDE SEQUENCE</scope>
    <source>
        <tissue evidence="7">Salivary glands</tissue>
    </source>
</reference>
<dbReference type="PANTHER" id="PTHR28598:SF1">
    <property type="entry name" value="STAGA COMPLEX 65 SUBUNIT GAMMA"/>
    <property type="match status" value="1"/>
</dbReference>
<dbReference type="InterPro" id="IPR006565">
    <property type="entry name" value="BTP"/>
</dbReference>
<protein>
    <submittedName>
        <fullName evidence="7">STAGA complex 65 subunit gamma</fullName>
    </submittedName>
</protein>
<keyword evidence="2" id="KW-0805">Transcription regulation</keyword>
<evidence type="ECO:0000256" key="3">
    <source>
        <dbReference type="ARBA" id="ARBA00023163"/>
    </source>
</evidence>
<dbReference type="Pfam" id="PF07524">
    <property type="entry name" value="Bromo_TP"/>
    <property type="match status" value="1"/>
</dbReference>
<dbReference type="SMART" id="SM00576">
    <property type="entry name" value="BTP"/>
    <property type="match status" value="1"/>
</dbReference>
<feature type="compositionally biased region" description="Basic and acidic residues" evidence="5">
    <location>
        <begin position="263"/>
        <end position="276"/>
    </location>
</feature>
<evidence type="ECO:0000313" key="7">
    <source>
        <dbReference type="EMBL" id="JAP81150.1"/>
    </source>
</evidence>
<dbReference type="AlphaFoldDB" id="A0A131YRQ0"/>
<dbReference type="Gene3D" id="1.10.20.10">
    <property type="entry name" value="Histone, subunit A"/>
    <property type="match status" value="1"/>
</dbReference>
<keyword evidence="4" id="KW-0539">Nucleus</keyword>
<dbReference type="GO" id="GO:0046982">
    <property type="term" value="F:protein heterodimerization activity"/>
    <property type="evidence" value="ECO:0007669"/>
    <property type="project" value="InterPro"/>
</dbReference>
<name>A0A131YRQ0_RHIAP</name>
<sequence length="461" mass="51343">MAADSQHKRWGELPPLITETESGIAAIEREQITKPRPVPIQGAALYQPSAPRLHDQSERIARDYGAIDPITSHTIALIQHAKKVQSCITNLQQQDRDIKPLEAEYLPPIPEGPCLPGLTSPGNNSRLEMKSDKKCSWKPPPQLGDHATRIVLRRAVTAICAHAGFDTTWNSVLEVLTDVCGDIYRRICRQLRSVVDREALTGQTGFVDAMDHALHESGLGGLQSLVEFFDDRIVGYNRHMMKTCRKLHQTYHKVKLPQSCSSDDSRNVKVKEEPASEIHFPSLEDGDENMAEAEEVPMDELHRALQNLEGGPLKDDDASRWPAQQQQQPLAHHRKGSTASSAGQLDADEEIVIVSDSPPLSAEVSIGSLVDSVESGSLDTARLGRPPPFKKNLREGIVMAPCSYVLGRKHLLFGKMYNPRALKYHSASFIKRSTDPDVRGLYYRIKLYADISLRCRKHKPS</sequence>
<feature type="region of interest" description="Disordered" evidence="5">
    <location>
        <begin position="309"/>
        <end position="344"/>
    </location>
</feature>
<proteinExistence type="predicted"/>